<keyword evidence="1" id="KW-1133">Transmembrane helix</keyword>
<keyword evidence="1" id="KW-0812">Transmembrane</keyword>
<reference evidence="2" key="1">
    <citation type="submission" date="2014-05" db="EMBL/GenBank/DDBJ databases">
        <authorList>
            <person name="Chronopoulou M."/>
        </authorList>
    </citation>
    <scope>NUCLEOTIDE SEQUENCE</scope>
    <source>
        <tissue evidence="2">Whole organism</tissue>
    </source>
</reference>
<dbReference type="EMBL" id="HACA01020782">
    <property type="protein sequence ID" value="CDW38143.1"/>
    <property type="molecule type" value="Transcribed_RNA"/>
</dbReference>
<feature type="non-terminal residue" evidence="2">
    <location>
        <position position="1"/>
    </location>
</feature>
<keyword evidence="1" id="KW-0472">Membrane</keyword>
<dbReference type="AlphaFoldDB" id="A0A0K2UIT2"/>
<sequence>INNSEKCLLFAMSNAHCQTFPVAVNTMRPSDRCDWVLVYALAVLAFLQDVFHLLLCNFWVNLPHKIPLLSGDASRGFSESFLYVQV</sequence>
<protein>
    <submittedName>
        <fullName evidence="2">Uncharacterized protein</fullName>
    </submittedName>
</protein>
<proteinExistence type="predicted"/>
<organism evidence="2">
    <name type="scientific">Lepeophtheirus salmonis</name>
    <name type="common">Salmon louse</name>
    <name type="synonym">Caligus salmonis</name>
    <dbReference type="NCBI Taxonomy" id="72036"/>
    <lineage>
        <taxon>Eukaryota</taxon>
        <taxon>Metazoa</taxon>
        <taxon>Ecdysozoa</taxon>
        <taxon>Arthropoda</taxon>
        <taxon>Crustacea</taxon>
        <taxon>Multicrustacea</taxon>
        <taxon>Hexanauplia</taxon>
        <taxon>Copepoda</taxon>
        <taxon>Siphonostomatoida</taxon>
        <taxon>Caligidae</taxon>
        <taxon>Lepeophtheirus</taxon>
    </lineage>
</organism>
<feature type="transmembrane region" description="Helical" evidence="1">
    <location>
        <begin position="36"/>
        <end position="60"/>
    </location>
</feature>
<evidence type="ECO:0000256" key="1">
    <source>
        <dbReference type="SAM" id="Phobius"/>
    </source>
</evidence>
<accession>A0A0K2UIT2</accession>
<evidence type="ECO:0000313" key="2">
    <source>
        <dbReference type="EMBL" id="CDW38143.1"/>
    </source>
</evidence>
<name>A0A0K2UIT2_LEPSM</name>